<organism evidence="1 2">
    <name type="scientific">Tricholomella constricta</name>
    <dbReference type="NCBI Taxonomy" id="117010"/>
    <lineage>
        <taxon>Eukaryota</taxon>
        <taxon>Fungi</taxon>
        <taxon>Dikarya</taxon>
        <taxon>Basidiomycota</taxon>
        <taxon>Agaricomycotina</taxon>
        <taxon>Agaricomycetes</taxon>
        <taxon>Agaricomycetidae</taxon>
        <taxon>Agaricales</taxon>
        <taxon>Tricholomatineae</taxon>
        <taxon>Lyophyllaceae</taxon>
        <taxon>Tricholomella</taxon>
    </lineage>
</organism>
<dbReference type="Proteomes" id="UP000565441">
    <property type="component" value="Unassembled WGS sequence"/>
</dbReference>
<proteinExistence type="predicted"/>
<sequence>MRIGPRANNIFFSDLSIPHHVDDVRLHGRVISHVEQADDVVLFTTSPHGLQFKIDCLSGWCSVNRFIVSAPKSRWAIARASQRTQTHVTTPITIDGLPVKHRPHLIHGCEVIIDVDRAALNELEKVQRTFIRRMLHLSSRSLLRPLYTARSLLHPLYTETGLMPIKYRRIILAVGFLNSIFRLPPNCLAYVALMDSVSLAQTHYRDRQPSWVKDLVKVCGDLPEPVLVNVDDLPGCAPGLSILIERSAKNTLQASWDDSTKLVFRARGHDVSRRRLQPYLKLPDPRHRHAITQLLLCDHPLAVEQLRRRHLTTGRIERGQRLCRFCRTAVEDEVHALFGCSSSQRLLLARDLYLAHLFSQRPDTRSMFYTSPATAFVDFLVNHAETLPSFAAYVHEVFHIYDEAPMFLVT</sequence>
<reference evidence="1 2" key="1">
    <citation type="journal article" date="2020" name="ISME J.">
        <title>Uncovering the hidden diversity of litter-decomposition mechanisms in mushroom-forming fungi.</title>
        <authorList>
            <person name="Floudas D."/>
            <person name="Bentzer J."/>
            <person name="Ahren D."/>
            <person name="Johansson T."/>
            <person name="Persson P."/>
            <person name="Tunlid A."/>
        </authorList>
    </citation>
    <scope>NUCLEOTIDE SEQUENCE [LARGE SCALE GENOMIC DNA]</scope>
    <source>
        <strain evidence="1 2">CBS 661.87</strain>
    </source>
</reference>
<dbReference type="AlphaFoldDB" id="A0A8H5HI74"/>
<accession>A0A8H5HI74</accession>
<comment type="caution">
    <text evidence="1">The sequence shown here is derived from an EMBL/GenBank/DDBJ whole genome shotgun (WGS) entry which is preliminary data.</text>
</comment>
<evidence type="ECO:0000313" key="2">
    <source>
        <dbReference type="Proteomes" id="UP000565441"/>
    </source>
</evidence>
<dbReference type="OrthoDB" id="3051324at2759"/>
<evidence type="ECO:0000313" key="1">
    <source>
        <dbReference type="EMBL" id="KAF5383704.1"/>
    </source>
</evidence>
<dbReference type="EMBL" id="JAACJP010000006">
    <property type="protein sequence ID" value="KAF5383704.1"/>
    <property type="molecule type" value="Genomic_DNA"/>
</dbReference>
<name>A0A8H5HI74_9AGAR</name>
<protein>
    <submittedName>
        <fullName evidence="1">Uncharacterized protein</fullName>
    </submittedName>
</protein>
<keyword evidence="2" id="KW-1185">Reference proteome</keyword>
<gene>
    <name evidence="1" type="ORF">D9615_003607</name>
</gene>